<proteinExistence type="inferred from homology"/>
<sequence length="456" mass="50875">MILGAGISGLSLGWFLKRRYGSKIQLTILEQSDRPGGLIRTDFVEGSLFEQGPRSLRTRGNGLETLKLIEKLQLQSQVIAANPKAKKRYLWTGGKLRKLPTGPLSFLTSPLTRTLPWVMLREMFRKKSVLPDESIASFITRRFGSRVSEKLFDPLTTGIFAGDINKLSIRSCFPDFYQWEKQYGSVCKGMVRRRRCAKRAGTPFLEHYSRVPLFSFKEGMETLPCALAEVLAPHLRCNTAVVSLRSCADRLEIGLADGNTLTADHVFSTLPAAKLAPLFENRHRELSTLLMSISGSSVAVVQLAYFRKVLRKEGFGYLVPSSERESILGCVFDSSVFPQQNQIPEETRLTVMIGGMRAPDLVNQSEKHLKSLAVKSLESHLGIGTEPDTASVKIVRSAIPQYFVGHMEKVERIGTILARIYPRMTLAGNHFSGVSVNDCIANSKRIVERMAKFFSV</sequence>
<dbReference type="InterPro" id="IPR036188">
    <property type="entry name" value="FAD/NAD-bd_sf"/>
</dbReference>
<keyword evidence="2 6" id="KW-0285">Flavoprotein</keyword>
<evidence type="ECO:0000256" key="4">
    <source>
        <dbReference type="ARBA" id="ARBA00023002"/>
    </source>
</evidence>
<protein>
    <recommendedName>
        <fullName evidence="6">Coproporphyrinogen III oxidase</fullName>
        <ecNumber evidence="6">1.3.3.15</ecNumber>
    </recommendedName>
</protein>
<dbReference type="Proteomes" id="UP000001505">
    <property type="component" value="Chromosome"/>
</dbReference>
<dbReference type="KEGG" id="wch:wcw_0241"/>
<evidence type="ECO:0000256" key="2">
    <source>
        <dbReference type="ARBA" id="ARBA00022630"/>
    </source>
</evidence>
<organism evidence="8 9">
    <name type="scientific">Waddlia chondrophila (strain ATCC VR-1470 / WSU 86-1044)</name>
    <dbReference type="NCBI Taxonomy" id="716544"/>
    <lineage>
        <taxon>Bacteria</taxon>
        <taxon>Pseudomonadati</taxon>
        <taxon>Chlamydiota</taxon>
        <taxon>Chlamydiia</taxon>
        <taxon>Parachlamydiales</taxon>
        <taxon>Waddliaceae</taxon>
        <taxon>Waddlia</taxon>
    </lineage>
</organism>
<dbReference type="EC" id="1.3.3.15" evidence="6"/>
<comment type="cofactor">
    <cofactor evidence="1 6">
        <name>FAD</name>
        <dbReference type="ChEBI" id="CHEBI:57692"/>
    </cofactor>
</comment>
<dbReference type="UniPathway" id="UPA00252"/>
<evidence type="ECO:0000313" key="8">
    <source>
        <dbReference type="EMBL" id="ADI37616.1"/>
    </source>
</evidence>
<dbReference type="EMBL" id="CP001928">
    <property type="protein sequence ID" value="ADI37616.1"/>
    <property type="molecule type" value="Genomic_DNA"/>
</dbReference>
<gene>
    <name evidence="8" type="primary">hemY</name>
    <name evidence="8" type="ordered locus">wcw_0241</name>
</gene>
<dbReference type="InterPro" id="IPR050464">
    <property type="entry name" value="Zeta_carotene_desat/Oxidored"/>
</dbReference>
<dbReference type="InterPro" id="IPR004572">
    <property type="entry name" value="Protoporphyrinogen_oxidase"/>
</dbReference>
<evidence type="ECO:0000256" key="1">
    <source>
        <dbReference type="ARBA" id="ARBA00001974"/>
    </source>
</evidence>
<comment type="subcellular location">
    <subcellularLocation>
        <location evidence="6">Cytoplasm</location>
    </subcellularLocation>
</comment>
<evidence type="ECO:0000256" key="5">
    <source>
        <dbReference type="ARBA" id="ARBA00023133"/>
    </source>
</evidence>
<keyword evidence="3 6" id="KW-0274">FAD</keyword>
<evidence type="ECO:0000256" key="6">
    <source>
        <dbReference type="RuleBase" id="RU364052"/>
    </source>
</evidence>
<comment type="catalytic activity">
    <reaction evidence="6">
        <text>coproporphyrinogen III + 3 O2 = coproporphyrin III + 3 H2O2</text>
        <dbReference type="Rhea" id="RHEA:43436"/>
        <dbReference type="ChEBI" id="CHEBI:15379"/>
        <dbReference type="ChEBI" id="CHEBI:16240"/>
        <dbReference type="ChEBI" id="CHEBI:57309"/>
        <dbReference type="ChEBI" id="CHEBI:131725"/>
        <dbReference type="EC" id="1.3.3.15"/>
    </reaction>
</comment>
<dbReference type="PANTHER" id="PTHR42923">
    <property type="entry name" value="PROTOPORPHYRINOGEN OXIDASE"/>
    <property type="match status" value="1"/>
</dbReference>
<evidence type="ECO:0000259" key="7">
    <source>
        <dbReference type="Pfam" id="PF01593"/>
    </source>
</evidence>
<dbReference type="AlphaFoldDB" id="D6YU05"/>
<feature type="domain" description="Amine oxidase" evidence="7">
    <location>
        <begin position="7"/>
        <end position="450"/>
    </location>
</feature>
<dbReference type="Gene3D" id="3.50.50.60">
    <property type="entry name" value="FAD/NAD(P)-binding domain"/>
    <property type="match status" value="1"/>
</dbReference>
<dbReference type="eggNOG" id="COG1232">
    <property type="taxonomic scope" value="Bacteria"/>
</dbReference>
<keyword evidence="4 6" id="KW-0560">Oxidoreductase</keyword>
<name>D6YU05_WADCW</name>
<comment type="similarity">
    <text evidence="6">Belongs to the protoporphyrinogen/coproporphyrinogen oxidase family. Coproporphyrinogen III oxidase subfamily.</text>
</comment>
<accession>D6YU05</accession>
<dbReference type="SUPFAM" id="SSF54373">
    <property type="entry name" value="FAD-linked reductases, C-terminal domain"/>
    <property type="match status" value="1"/>
</dbReference>
<comment type="function">
    <text evidence="6">Involved in coproporphyrin-dependent heme b biosynthesis. Catalyzes the oxidation of coproporphyrinogen III to coproporphyrin III.</text>
</comment>
<dbReference type="GO" id="GO:0005737">
    <property type="term" value="C:cytoplasm"/>
    <property type="evidence" value="ECO:0007669"/>
    <property type="project" value="UniProtKB-SubCell"/>
</dbReference>
<reference evidence="8 9" key="1">
    <citation type="journal article" date="2010" name="PLoS ONE">
        <title>The Waddlia genome: a window into chlamydial biology.</title>
        <authorList>
            <person name="Bertelli C."/>
            <person name="Collyn F."/>
            <person name="Croxatto A."/>
            <person name="Ruckert C."/>
            <person name="Polkinghorne A."/>
            <person name="Kebbi-Beghdadi C."/>
            <person name="Goesmann A."/>
            <person name="Vaughan L."/>
            <person name="Greub G."/>
        </authorList>
    </citation>
    <scope>NUCLEOTIDE SEQUENCE [LARGE SCALE GENOMIC DNA]</scope>
    <source>
        <strain evidence="9">ATCC VR-1470 / WSU 86-1044</strain>
    </source>
</reference>
<comment type="pathway">
    <text evidence="6">Porphyrin-containing compound metabolism; protoheme biosynthesis.</text>
</comment>
<dbReference type="HOGENOM" id="CLU_009629_2_1_0"/>
<dbReference type="InterPro" id="IPR002937">
    <property type="entry name" value="Amino_oxidase"/>
</dbReference>
<dbReference type="GO" id="GO:0006783">
    <property type="term" value="P:heme biosynthetic process"/>
    <property type="evidence" value="ECO:0007669"/>
    <property type="project" value="UniProtKB-UniRule"/>
</dbReference>
<dbReference type="Pfam" id="PF01593">
    <property type="entry name" value="Amino_oxidase"/>
    <property type="match status" value="1"/>
</dbReference>
<keyword evidence="9" id="KW-1185">Reference proteome</keyword>
<dbReference type="SUPFAM" id="SSF51905">
    <property type="entry name" value="FAD/NAD(P)-binding domain"/>
    <property type="match status" value="1"/>
</dbReference>
<dbReference type="NCBIfam" id="TIGR00562">
    <property type="entry name" value="proto_IX_ox"/>
    <property type="match status" value="1"/>
</dbReference>
<dbReference type="PANTHER" id="PTHR42923:SF3">
    <property type="entry name" value="PROTOPORPHYRINOGEN OXIDASE"/>
    <property type="match status" value="1"/>
</dbReference>
<evidence type="ECO:0000256" key="3">
    <source>
        <dbReference type="ARBA" id="ARBA00022827"/>
    </source>
</evidence>
<dbReference type="STRING" id="716544.wcw_0241"/>
<dbReference type="GO" id="GO:0004729">
    <property type="term" value="F:oxygen-dependent protoporphyrinogen oxidase activity"/>
    <property type="evidence" value="ECO:0007669"/>
    <property type="project" value="UniProtKB-UniRule"/>
</dbReference>
<evidence type="ECO:0000313" key="9">
    <source>
        <dbReference type="Proteomes" id="UP000001505"/>
    </source>
</evidence>
<keyword evidence="6" id="KW-0963">Cytoplasm</keyword>
<keyword evidence="5 6" id="KW-0350">Heme biosynthesis</keyword>